<comment type="caution">
    <text evidence="1">The sequence shown here is derived from an EMBL/GenBank/DDBJ whole genome shotgun (WGS) entry which is preliminary data.</text>
</comment>
<protein>
    <submittedName>
        <fullName evidence="1">Uncharacterized protein</fullName>
    </submittedName>
</protein>
<dbReference type="EMBL" id="LXQA010153852">
    <property type="protein sequence ID" value="MCI26536.1"/>
    <property type="molecule type" value="Genomic_DNA"/>
</dbReference>
<keyword evidence="2" id="KW-1185">Reference proteome</keyword>
<reference evidence="1 2" key="1">
    <citation type="journal article" date="2018" name="Front. Plant Sci.">
        <title>Red Clover (Trifolium pratense) and Zigzag Clover (T. medium) - A Picture of Genomic Similarities and Differences.</title>
        <authorList>
            <person name="Dluhosova J."/>
            <person name="Istvanek J."/>
            <person name="Nedelnik J."/>
            <person name="Repkova J."/>
        </authorList>
    </citation>
    <scope>NUCLEOTIDE SEQUENCE [LARGE SCALE GENOMIC DNA]</scope>
    <source>
        <strain evidence="2">cv. 10/8</strain>
        <tissue evidence="1">Leaf</tissue>
    </source>
</reference>
<evidence type="ECO:0000313" key="1">
    <source>
        <dbReference type="EMBL" id="MCI26536.1"/>
    </source>
</evidence>
<proteinExistence type="predicted"/>
<dbReference type="AlphaFoldDB" id="A0A392QSN1"/>
<accession>A0A392QSN1</accession>
<evidence type="ECO:0000313" key="2">
    <source>
        <dbReference type="Proteomes" id="UP000265520"/>
    </source>
</evidence>
<organism evidence="1 2">
    <name type="scientific">Trifolium medium</name>
    <dbReference type="NCBI Taxonomy" id="97028"/>
    <lineage>
        <taxon>Eukaryota</taxon>
        <taxon>Viridiplantae</taxon>
        <taxon>Streptophyta</taxon>
        <taxon>Embryophyta</taxon>
        <taxon>Tracheophyta</taxon>
        <taxon>Spermatophyta</taxon>
        <taxon>Magnoliopsida</taxon>
        <taxon>eudicotyledons</taxon>
        <taxon>Gunneridae</taxon>
        <taxon>Pentapetalae</taxon>
        <taxon>rosids</taxon>
        <taxon>fabids</taxon>
        <taxon>Fabales</taxon>
        <taxon>Fabaceae</taxon>
        <taxon>Papilionoideae</taxon>
        <taxon>50 kb inversion clade</taxon>
        <taxon>NPAAA clade</taxon>
        <taxon>Hologalegina</taxon>
        <taxon>IRL clade</taxon>
        <taxon>Trifolieae</taxon>
        <taxon>Trifolium</taxon>
    </lineage>
</organism>
<sequence>MLVVTDGYNCLPLYIRTRLWRQGIFSHRELPYQRPSTSMTTSSCTIRVI</sequence>
<dbReference type="Proteomes" id="UP000265520">
    <property type="component" value="Unassembled WGS sequence"/>
</dbReference>
<name>A0A392QSN1_9FABA</name>